<dbReference type="PANTHER" id="PTHR11705:SF91">
    <property type="entry name" value="FI01817P-RELATED"/>
    <property type="match status" value="1"/>
</dbReference>
<dbReference type="Proteomes" id="UP000759131">
    <property type="component" value="Unassembled WGS sequence"/>
</dbReference>
<dbReference type="InterPro" id="IPR000834">
    <property type="entry name" value="Peptidase_M14"/>
</dbReference>
<evidence type="ECO:0000259" key="4">
    <source>
        <dbReference type="PROSITE" id="PS52035"/>
    </source>
</evidence>
<evidence type="ECO:0000256" key="2">
    <source>
        <dbReference type="ARBA" id="ARBA00005988"/>
    </source>
</evidence>
<dbReference type="Gene3D" id="3.40.630.10">
    <property type="entry name" value="Zn peptidases"/>
    <property type="match status" value="1"/>
</dbReference>
<reference evidence="5" key="1">
    <citation type="submission" date="2020-11" db="EMBL/GenBank/DDBJ databases">
        <authorList>
            <person name="Tran Van P."/>
        </authorList>
    </citation>
    <scope>NUCLEOTIDE SEQUENCE</scope>
</reference>
<accession>A0A7R9KRI0</accession>
<evidence type="ECO:0000256" key="1">
    <source>
        <dbReference type="ARBA" id="ARBA00001947"/>
    </source>
</evidence>
<name>A0A7R9KRI0_9ACAR</name>
<dbReference type="PANTHER" id="PTHR11705">
    <property type="entry name" value="PROTEASE FAMILY M14 CARBOXYPEPTIDASE A,B"/>
    <property type="match status" value="1"/>
</dbReference>
<feature type="domain" description="Peptidase M14" evidence="4">
    <location>
        <begin position="1"/>
        <end position="77"/>
    </location>
</feature>
<proteinExistence type="inferred from homology"/>
<sequence length="77" mass="8905">MWHNNKTKLKCTDCLGTDLNRNYSFHWGGEGSSHDPCEENYSGPKPFSEPEFRAVSSLILDNKHRLMAYITRHSYGQ</sequence>
<dbReference type="GO" id="GO:0008270">
    <property type="term" value="F:zinc ion binding"/>
    <property type="evidence" value="ECO:0007669"/>
    <property type="project" value="InterPro"/>
</dbReference>
<evidence type="ECO:0000256" key="3">
    <source>
        <dbReference type="PROSITE-ProRule" id="PRU01379"/>
    </source>
</evidence>
<organism evidence="5">
    <name type="scientific">Medioppia subpectinata</name>
    <dbReference type="NCBI Taxonomy" id="1979941"/>
    <lineage>
        <taxon>Eukaryota</taxon>
        <taxon>Metazoa</taxon>
        <taxon>Ecdysozoa</taxon>
        <taxon>Arthropoda</taxon>
        <taxon>Chelicerata</taxon>
        <taxon>Arachnida</taxon>
        <taxon>Acari</taxon>
        <taxon>Acariformes</taxon>
        <taxon>Sarcoptiformes</taxon>
        <taxon>Oribatida</taxon>
        <taxon>Brachypylina</taxon>
        <taxon>Oppioidea</taxon>
        <taxon>Oppiidae</taxon>
        <taxon>Medioppia</taxon>
    </lineage>
</organism>
<dbReference type="OrthoDB" id="3626597at2759"/>
<dbReference type="AlphaFoldDB" id="A0A7R9KRI0"/>
<dbReference type="EMBL" id="CAJPIZ010004206">
    <property type="protein sequence ID" value="CAG2107278.1"/>
    <property type="molecule type" value="Genomic_DNA"/>
</dbReference>
<dbReference type="EMBL" id="OC858781">
    <property type="protein sequence ID" value="CAD7626848.1"/>
    <property type="molecule type" value="Genomic_DNA"/>
</dbReference>
<evidence type="ECO:0000313" key="6">
    <source>
        <dbReference type="Proteomes" id="UP000759131"/>
    </source>
</evidence>
<dbReference type="Pfam" id="PF00246">
    <property type="entry name" value="Peptidase_M14"/>
    <property type="match status" value="1"/>
</dbReference>
<dbReference type="GO" id="GO:0004181">
    <property type="term" value="F:metallocarboxypeptidase activity"/>
    <property type="evidence" value="ECO:0007669"/>
    <property type="project" value="InterPro"/>
</dbReference>
<dbReference type="GO" id="GO:0006508">
    <property type="term" value="P:proteolysis"/>
    <property type="evidence" value="ECO:0007669"/>
    <property type="project" value="InterPro"/>
</dbReference>
<protein>
    <recommendedName>
        <fullName evidence="4">Peptidase M14 domain-containing protein</fullName>
    </recommendedName>
</protein>
<keyword evidence="6" id="KW-1185">Reference proteome</keyword>
<dbReference type="SUPFAM" id="SSF53187">
    <property type="entry name" value="Zn-dependent exopeptidases"/>
    <property type="match status" value="1"/>
</dbReference>
<comment type="similarity">
    <text evidence="2 3">Belongs to the peptidase M14 family.</text>
</comment>
<comment type="caution">
    <text evidence="3">Lacks conserved residue(s) required for the propagation of feature annotation.</text>
</comment>
<dbReference type="PROSITE" id="PS52035">
    <property type="entry name" value="PEPTIDASE_M14"/>
    <property type="match status" value="1"/>
</dbReference>
<evidence type="ECO:0000313" key="5">
    <source>
        <dbReference type="EMBL" id="CAD7626848.1"/>
    </source>
</evidence>
<gene>
    <name evidence="5" type="ORF">OSB1V03_LOCUS7280</name>
</gene>
<comment type="cofactor">
    <cofactor evidence="1">
        <name>Zn(2+)</name>
        <dbReference type="ChEBI" id="CHEBI:29105"/>
    </cofactor>
</comment>
<dbReference type="GO" id="GO:0005615">
    <property type="term" value="C:extracellular space"/>
    <property type="evidence" value="ECO:0007669"/>
    <property type="project" value="TreeGrafter"/>
</dbReference>